<dbReference type="InterPro" id="IPR036058">
    <property type="entry name" value="Kazal_dom_sf"/>
</dbReference>
<dbReference type="Pfam" id="PF00050">
    <property type="entry name" value="Kazal_1"/>
    <property type="match status" value="1"/>
</dbReference>
<dbReference type="PROSITE" id="PS51465">
    <property type="entry name" value="KAZAL_2"/>
    <property type="match status" value="1"/>
</dbReference>
<dbReference type="RefSeq" id="XP_022255522.1">
    <property type="nucleotide sequence ID" value="XM_022399814.1"/>
</dbReference>
<dbReference type="SMART" id="SM00280">
    <property type="entry name" value="KAZAL"/>
    <property type="match status" value="2"/>
</dbReference>
<evidence type="ECO:0000313" key="3">
    <source>
        <dbReference type="RefSeq" id="XP_022255522.1"/>
    </source>
</evidence>
<gene>
    <name evidence="3" type="primary">LOC106471181</name>
</gene>
<dbReference type="InterPro" id="IPR053265">
    <property type="entry name" value="Serpin"/>
</dbReference>
<evidence type="ECO:0000313" key="2">
    <source>
        <dbReference type="Proteomes" id="UP000694941"/>
    </source>
</evidence>
<proteinExistence type="predicted"/>
<dbReference type="GeneID" id="106471181"/>
<dbReference type="Gene3D" id="3.30.60.30">
    <property type="match status" value="2"/>
</dbReference>
<dbReference type="InterPro" id="IPR002350">
    <property type="entry name" value="Kazal_dom"/>
</dbReference>
<reference evidence="3" key="1">
    <citation type="submission" date="2025-08" db="UniProtKB">
        <authorList>
            <consortium name="RefSeq"/>
        </authorList>
    </citation>
    <scope>IDENTIFICATION</scope>
    <source>
        <tissue evidence="3">Muscle</tissue>
    </source>
</reference>
<evidence type="ECO:0000259" key="1">
    <source>
        <dbReference type="PROSITE" id="PS51465"/>
    </source>
</evidence>
<protein>
    <submittedName>
        <fullName evidence="3">Four-domain proteases inhibitor-like</fullName>
    </submittedName>
</protein>
<organism evidence="2 3">
    <name type="scientific">Limulus polyphemus</name>
    <name type="common">Atlantic horseshoe crab</name>
    <dbReference type="NCBI Taxonomy" id="6850"/>
    <lineage>
        <taxon>Eukaryota</taxon>
        <taxon>Metazoa</taxon>
        <taxon>Ecdysozoa</taxon>
        <taxon>Arthropoda</taxon>
        <taxon>Chelicerata</taxon>
        <taxon>Merostomata</taxon>
        <taxon>Xiphosura</taxon>
        <taxon>Limulidae</taxon>
        <taxon>Limulus</taxon>
    </lineage>
</organism>
<dbReference type="SUPFAM" id="SSF100895">
    <property type="entry name" value="Kazal-type serine protease inhibitors"/>
    <property type="match status" value="2"/>
</dbReference>
<feature type="domain" description="Kazal-like" evidence="1">
    <location>
        <begin position="50"/>
        <end position="88"/>
    </location>
</feature>
<dbReference type="Proteomes" id="UP000694941">
    <property type="component" value="Unplaced"/>
</dbReference>
<name>A0ABM1TI16_LIMPO</name>
<dbReference type="PANTHER" id="PTHR21131:SF0">
    <property type="entry name" value="GEO10195P1-RELATED"/>
    <property type="match status" value="1"/>
</dbReference>
<sequence length="134" mass="14780">MSFIGYDPYRSYITFDLFTVYTNNNGISSSQVLLFVVVVWAVTAPSTASPCPLVYRPVCGADGKVYGNECFLEASGVGLAESWETCRGHELCPSVCTADYNPVCVEGKIYGNRCEMQSHYCGKIMREDPLESCQ</sequence>
<keyword evidence="2" id="KW-1185">Reference proteome</keyword>
<accession>A0ABM1TI16</accession>
<dbReference type="Pfam" id="PF07648">
    <property type="entry name" value="Kazal_2"/>
    <property type="match status" value="1"/>
</dbReference>
<dbReference type="PANTHER" id="PTHR21131">
    <property type="entry name" value="SERINE-TYPE ENDOPEPTIDASE INHIBITOR"/>
    <property type="match status" value="1"/>
</dbReference>